<dbReference type="CDD" id="cd06170">
    <property type="entry name" value="LuxR_C_like"/>
    <property type="match status" value="1"/>
</dbReference>
<evidence type="ECO:0000256" key="1">
    <source>
        <dbReference type="ARBA" id="ARBA00023015"/>
    </source>
</evidence>
<keyword evidence="2" id="KW-0238">DNA-binding</keyword>
<dbReference type="Proteomes" id="UP000562984">
    <property type="component" value="Unassembled WGS sequence"/>
</dbReference>
<evidence type="ECO:0000313" key="6">
    <source>
        <dbReference type="Proteomes" id="UP000562984"/>
    </source>
</evidence>
<evidence type="ECO:0000256" key="2">
    <source>
        <dbReference type="ARBA" id="ARBA00023125"/>
    </source>
</evidence>
<keyword evidence="6" id="KW-1185">Reference proteome</keyword>
<gene>
    <name evidence="5" type="ORF">HKD39_16275</name>
</gene>
<organism evidence="5 6">
    <name type="scientific">Nakamurella aerolata</name>
    <dbReference type="NCBI Taxonomy" id="1656892"/>
    <lineage>
        <taxon>Bacteria</taxon>
        <taxon>Bacillati</taxon>
        <taxon>Actinomycetota</taxon>
        <taxon>Actinomycetes</taxon>
        <taxon>Nakamurellales</taxon>
        <taxon>Nakamurellaceae</taxon>
        <taxon>Nakamurella</taxon>
    </lineage>
</organism>
<feature type="domain" description="HTH luxR-type" evidence="4">
    <location>
        <begin position="15"/>
        <end position="80"/>
    </location>
</feature>
<comment type="caution">
    <text evidence="5">The sequence shown here is derived from an EMBL/GenBank/DDBJ whole genome shotgun (WGS) entry which is preliminary data.</text>
</comment>
<dbReference type="PANTHER" id="PTHR44688">
    <property type="entry name" value="DNA-BINDING TRANSCRIPTIONAL ACTIVATOR DEVR_DOSR"/>
    <property type="match status" value="1"/>
</dbReference>
<evidence type="ECO:0000259" key="4">
    <source>
        <dbReference type="PROSITE" id="PS50043"/>
    </source>
</evidence>
<dbReference type="AlphaFoldDB" id="A0A849ADE8"/>
<dbReference type="InterPro" id="IPR036388">
    <property type="entry name" value="WH-like_DNA-bd_sf"/>
</dbReference>
<keyword evidence="1" id="KW-0805">Transcription regulation</keyword>
<dbReference type="PANTHER" id="PTHR44688:SF16">
    <property type="entry name" value="DNA-BINDING TRANSCRIPTIONAL ACTIVATOR DEVR_DOSR"/>
    <property type="match status" value="1"/>
</dbReference>
<dbReference type="Pfam" id="PF00196">
    <property type="entry name" value="GerE"/>
    <property type="match status" value="1"/>
</dbReference>
<reference evidence="5 6" key="1">
    <citation type="submission" date="2020-05" db="EMBL/GenBank/DDBJ databases">
        <title>Nakamurella sp. DB0629 isolated from air conditioner.</title>
        <authorList>
            <person name="Kim D.H."/>
            <person name="Kim D.-U."/>
        </authorList>
    </citation>
    <scope>NUCLEOTIDE SEQUENCE [LARGE SCALE GENOMIC DNA]</scope>
    <source>
        <strain evidence="5 6">DB0629</strain>
    </source>
</reference>
<dbReference type="GO" id="GO:0003677">
    <property type="term" value="F:DNA binding"/>
    <property type="evidence" value="ECO:0007669"/>
    <property type="project" value="UniProtKB-KW"/>
</dbReference>
<dbReference type="GO" id="GO:0006355">
    <property type="term" value="P:regulation of DNA-templated transcription"/>
    <property type="evidence" value="ECO:0007669"/>
    <property type="project" value="InterPro"/>
</dbReference>
<evidence type="ECO:0000313" key="5">
    <source>
        <dbReference type="EMBL" id="NNG37231.1"/>
    </source>
</evidence>
<dbReference type="SUPFAM" id="SSF46894">
    <property type="entry name" value="C-terminal effector domain of the bipartite response regulators"/>
    <property type="match status" value="1"/>
</dbReference>
<dbReference type="Gene3D" id="1.10.10.10">
    <property type="entry name" value="Winged helix-like DNA-binding domain superfamily/Winged helix DNA-binding domain"/>
    <property type="match status" value="1"/>
</dbReference>
<dbReference type="EMBL" id="JABEND010000011">
    <property type="protein sequence ID" value="NNG37231.1"/>
    <property type="molecule type" value="Genomic_DNA"/>
</dbReference>
<name>A0A849ADE8_9ACTN</name>
<sequence>MTTTASRIDLPAGTAAALYSALTPRECQVLHEIGQGLTNKEIGARLGIAEKTVKNTVTVILSKLGLQRRAQAAVHVAVAEATGGRVTHFG</sequence>
<dbReference type="InterPro" id="IPR016032">
    <property type="entry name" value="Sig_transdc_resp-reg_C-effctor"/>
</dbReference>
<dbReference type="PROSITE" id="PS50043">
    <property type="entry name" value="HTH_LUXR_2"/>
    <property type="match status" value="1"/>
</dbReference>
<dbReference type="RefSeq" id="WP_171200930.1">
    <property type="nucleotide sequence ID" value="NZ_JABEND010000011.1"/>
</dbReference>
<dbReference type="PRINTS" id="PR00038">
    <property type="entry name" value="HTHLUXR"/>
</dbReference>
<dbReference type="SMART" id="SM00421">
    <property type="entry name" value="HTH_LUXR"/>
    <property type="match status" value="1"/>
</dbReference>
<proteinExistence type="predicted"/>
<dbReference type="InterPro" id="IPR000792">
    <property type="entry name" value="Tscrpt_reg_LuxR_C"/>
</dbReference>
<accession>A0A849ADE8</accession>
<evidence type="ECO:0000256" key="3">
    <source>
        <dbReference type="ARBA" id="ARBA00023163"/>
    </source>
</evidence>
<protein>
    <submittedName>
        <fullName evidence="5">Response regulator transcription factor</fullName>
    </submittedName>
</protein>
<keyword evidence="3" id="KW-0804">Transcription</keyword>